<dbReference type="GO" id="GO:0005737">
    <property type="term" value="C:cytoplasm"/>
    <property type="evidence" value="ECO:0007669"/>
    <property type="project" value="TreeGrafter"/>
</dbReference>
<dbReference type="InterPro" id="IPR006680">
    <property type="entry name" value="Amidohydro-rel"/>
</dbReference>
<dbReference type="PANTHER" id="PTHR43668:SF2">
    <property type="entry name" value="ALLANTOINASE"/>
    <property type="match status" value="1"/>
</dbReference>
<dbReference type="GO" id="GO:0006145">
    <property type="term" value="P:purine nucleobase catabolic process"/>
    <property type="evidence" value="ECO:0007669"/>
    <property type="project" value="TreeGrafter"/>
</dbReference>
<feature type="domain" description="Amidohydrolase-related" evidence="1">
    <location>
        <begin position="512"/>
        <end position="542"/>
    </location>
</feature>
<dbReference type="InterPro" id="IPR032466">
    <property type="entry name" value="Metal_Hydrolase"/>
</dbReference>
<dbReference type="SUPFAM" id="SSF51556">
    <property type="entry name" value="Metallo-dependent hydrolases"/>
    <property type="match status" value="1"/>
</dbReference>
<dbReference type="Proteomes" id="UP000660262">
    <property type="component" value="Unassembled WGS sequence"/>
</dbReference>
<name>A0A830HG19_9CHLO</name>
<evidence type="ECO:0000259" key="2">
    <source>
        <dbReference type="Pfam" id="PF24890"/>
    </source>
</evidence>
<dbReference type="SUPFAM" id="SSF51338">
    <property type="entry name" value="Composite domain of metallo-dependent hydrolases"/>
    <property type="match status" value="1"/>
</dbReference>
<dbReference type="AlphaFoldDB" id="A0A830HG19"/>
<comment type="caution">
    <text evidence="3">The sequence shown here is derived from an EMBL/GenBank/DDBJ whole genome shotgun (WGS) entry which is preliminary data.</text>
</comment>
<reference evidence="3" key="1">
    <citation type="submission" date="2020-10" db="EMBL/GenBank/DDBJ databases">
        <title>Unveiling of a novel bifunctional photoreceptor, Dualchrome1, isolated from a cosmopolitan green alga.</title>
        <authorList>
            <person name="Suzuki S."/>
            <person name="Kawachi M."/>
        </authorList>
    </citation>
    <scope>NUCLEOTIDE SEQUENCE</scope>
    <source>
        <strain evidence="3">NIES 2893</strain>
    </source>
</reference>
<evidence type="ECO:0000259" key="1">
    <source>
        <dbReference type="Pfam" id="PF01979"/>
    </source>
</evidence>
<dbReference type="EMBL" id="BNJQ01000011">
    <property type="protein sequence ID" value="GHP05758.1"/>
    <property type="molecule type" value="Genomic_DNA"/>
</dbReference>
<gene>
    <name evidence="3" type="ORF">PPROV_000450700</name>
</gene>
<dbReference type="Gene3D" id="3.20.20.140">
    <property type="entry name" value="Metal-dependent hydrolases"/>
    <property type="match status" value="1"/>
</dbReference>
<feature type="domain" description="Amidohydrolase-related" evidence="1">
    <location>
        <begin position="140"/>
        <end position="300"/>
    </location>
</feature>
<proteinExistence type="predicted"/>
<evidence type="ECO:0000313" key="3">
    <source>
        <dbReference type="EMBL" id="GHP05758.1"/>
    </source>
</evidence>
<protein>
    <recommendedName>
        <fullName evidence="5">Allantoinase</fullName>
    </recommendedName>
</protein>
<sequence length="666" mass="71332">MAMMARVRRTVFLCLLVIGVPLFSYLLAPLSSGFVARRKFTRRNAAVINRLLASLEKSLATKLPRLMGFDGDGVLTACGLQRHRRYAVQSTNIVTPQGVQPGSILVDDGVIVEVADWGKYKRGRHAKYAEIPLIDYNDAIISPGVIDAHMHMNTPGRDEWEGSKHATKAAAAGGVTTVVDMPLNGIPSTVTAEAVRDKRAAIEANGATVDVAFWGGVVQSNVRDAKALKSLLGAGVVGLKAFLSDPGTKEFDAVSPEDLSVATFDVLGAAGRPLIVHAEHVDPAISERAWAKGSSNVHATWEASRPASFETNAIEALLSAWNATDHKRRARVHIAHVSSVEAAKKVVAARDDMGFGSRLTMETCPHYLTFANEEIANGDTRLKCAPPIRDGTNREALWRMMIGDAPPASAAPDTPMMGTSQLDLVGSDHSPCGADLKTFDGAHFGNAWGGINGAQYLLTATHAALHRRVQYRVASRRRAEWESMPKENRPPIGKYIHEEVRELTMTWLAEHLSLRPARLAGLENSKGSLEAGKDADFVVWQPLAVGEEALSANAAELGMSRHASLSPYLDLAPWAAAGYGDDGGAPPSPVMPLGRVLATFVRGNRVFERVEAVDASDLASEGEKGTGTYVGPEGSEEDEALYAYAAPETVTPIFNTQACGSVLLKA</sequence>
<dbReference type="InterPro" id="IPR011059">
    <property type="entry name" value="Metal-dep_hydrolase_composite"/>
</dbReference>
<dbReference type="Pfam" id="PF01979">
    <property type="entry name" value="Amidohydro_1"/>
    <property type="match status" value="2"/>
</dbReference>
<keyword evidence="4" id="KW-1185">Reference proteome</keyword>
<evidence type="ECO:0008006" key="5">
    <source>
        <dbReference type="Google" id="ProtNLM"/>
    </source>
</evidence>
<dbReference type="InterPro" id="IPR056854">
    <property type="entry name" value="ALN_composite"/>
</dbReference>
<dbReference type="GO" id="GO:0004038">
    <property type="term" value="F:allantoinase activity"/>
    <property type="evidence" value="ECO:0007669"/>
    <property type="project" value="TreeGrafter"/>
</dbReference>
<organism evidence="3 4">
    <name type="scientific">Pycnococcus provasolii</name>
    <dbReference type="NCBI Taxonomy" id="41880"/>
    <lineage>
        <taxon>Eukaryota</taxon>
        <taxon>Viridiplantae</taxon>
        <taxon>Chlorophyta</taxon>
        <taxon>Pseudoscourfieldiophyceae</taxon>
        <taxon>Pseudoscourfieldiales</taxon>
        <taxon>Pycnococcaceae</taxon>
        <taxon>Pycnococcus</taxon>
    </lineage>
</organism>
<dbReference type="OrthoDB" id="10258955at2759"/>
<accession>A0A830HG19</accession>
<dbReference type="Pfam" id="PF24890">
    <property type="entry name" value="ALN_composite"/>
    <property type="match status" value="1"/>
</dbReference>
<dbReference type="InterPro" id="IPR050138">
    <property type="entry name" value="DHOase/Allantoinase_Hydrolase"/>
</dbReference>
<evidence type="ECO:0000313" key="4">
    <source>
        <dbReference type="Proteomes" id="UP000660262"/>
    </source>
</evidence>
<dbReference type="PANTHER" id="PTHR43668">
    <property type="entry name" value="ALLANTOINASE"/>
    <property type="match status" value="1"/>
</dbReference>
<feature type="domain" description="Allantoinase composite" evidence="2">
    <location>
        <begin position="82"/>
        <end position="139"/>
    </location>
</feature>